<feature type="binding site" evidence="14">
    <location>
        <begin position="159"/>
        <end position="160"/>
    </location>
    <ligand>
        <name>S-adenosyl-L-methionine</name>
        <dbReference type="ChEBI" id="CHEBI:59789"/>
    </ligand>
</feature>
<comment type="similarity">
    <text evidence="2 14">Belongs to the radical SAM superfamily. RlmN family.</text>
</comment>
<comment type="miscellaneous">
    <text evidence="14">Reaction proceeds by a ping-pong mechanism involving intermediate methylation of a conserved cysteine residue.</text>
</comment>
<dbReference type="GO" id="GO:0070040">
    <property type="term" value="F:rRNA (adenine(2503)-C2-)-methyltransferase activity"/>
    <property type="evidence" value="ECO:0007669"/>
    <property type="project" value="UniProtKB-UniRule"/>
</dbReference>
<feature type="binding site" evidence="14">
    <location>
        <position position="191"/>
    </location>
    <ligand>
        <name>S-adenosyl-L-methionine</name>
        <dbReference type="ChEBI" id="CHEBI:59789"/>
    </ligand>
</feature>
<evidence type="ECO:0000256" key="1">
    <source>
        <dbReference type="ARBA" id="ARBA00004496"/>
    </source>
</evidence>
<dbReference type="PROSITE" id="PS51918">
    <property type="entry name" value="RADICAL_SAM"/>
    <property type="match status" value="1"/>
</dbReference>
<protein>
    <recommendedName>
        <fullName evidence="14">Probable dual-specificity RNA methyltransferase RlmN</fullName>
        <ecNumber evidence="14">2.1.1.192</ecNumber>
    </recommendedName>
    <alternativeName>
        <fullName evidence="14">23S rRNA (adenine(2503)-C(2))-methyltransferase</fullName>
    </alternativeName>
    <alternativeName>
        <fullName evidence="14">23S rRNA m2A2503 methyltransferase</fullName>
    </alternativeName>
    <alternativeName>
        <fullName evidence="14">Ribosomal RNA large subunit methyltransferase N</fullName>
    </alternativeName>
    <alternativeName>
        <fullName evidence="14">tRNA (adenine(37)-C(2))-methyltransferase</fullName>
    </alternativeName>
    <alternativeName>
        <fullName evidence="14">tRNA m2A37 methyltransferase</fullName>
    </alternativeName>
</protein>
<keyword evidence="11 14" id="KW-0408">Iron</keyword>
<comment type="subcellular location">
    <subcellularLocation>
        <location evidence="1 14">Cytoplasm</location>
    </subcellularLocation>
</comment>
<evidence type="ECO:0000256" key="3">
    <source>
        <dbReference type="ARBA" id="ARBA00022485"/>
    </source>
</evidence>
<dbReference type="InterPro" id="IPR007197">
    <property type="entry name" value="rSAM"/>
</dbReference>
<comment type="caution">
    <text evidence="14">Lacks conserved residue(s) required for the propagation of feature annotation.</text>
</comment>
<proteinExistence type="inferred from homology"/>
<gene>
    <name evidence="14" type="primary">rlmN</name>
    <name evidence="16" type="ORF">C8D82_11046</name>
</gene>
<feature type="binding site" evidence="14">
    <location>
        <begin position="214"/>
        <end position="216"/>
    </location>
    <ligand>
        <name>S-adenosyl-L-methionine</name>
        <dbReference type="ChEBI" id="CHEBI:59789"/>
    </ligand>
</feature>
<evidence type="ECO:0000256" key="6">
    <source>
        <dbReference type="ARBA" id="ARBA00022603"/>
    </source>
</evidence>
<dbReference type="GO" id="GO:0070475">
    <property type="term" value="P:rRNA base methylation"/>
    <property type="evidence" value="ECO:0007669"/>
    <property type="project" value="UniProtKB-UniRule"/>
</dbReference>
<dbReference type="GO" id="GO:0019843">
    <property type="term" value="F:rRNA binding"/>
    <property type="evidence" value="ECO:0007669"/>
    <property type="project" value="UniProtKB-UniRule"/>
</dbReference>
<dbReference type="Gene3D" id="3.20.20.70">
    <property type="entry name" value="Aldolase class I"/>
    <property type="match status" value="1"/>
</dbReference>
<organism evidence="16 17">
    <name type="scientific">Victivallis vadensis</name>
    <dbReference type="NCBI Taxonomy" id="172901"/>
    <lineage>
        <taxon>Bacteria</taxon>
        <taxon>Pseudomonadati</taxon>
        <taxon>Lentisphaerota</taxon>
        <taxon>Lentisphaeria</taxon>
        <taxon>Victivallales</taxon>
        <taxon>Victivallaceae</taxon>
        <taxon>Victivallis</taxon>
    </lineage>
</organism>
<comment type="catalytic activity">
    <reaction evidence="14">
        <text>adenosine(37) in tRNA + 2 reduced [2Fe-2S]-[ferredoxin] + 2 S-adenosyl-L-methionine = 2-methyladenosine(37) in tRNA + 5'-deoxyadenosine + L-methionine + 2 oxidized [2Fe-2S]-[ferredoxin] + S-adenosyl-L-homocysteine</text>
        <dbReference type="Rhea" id="RHEA:43332"/>
        <dbReference type="Rhea" id="RHEA-COMP:10000"/>
        <dbReference type="Rhea" id="RHEA-COMP:10001"/>
        <dbReference type="Rhea" id="RHEA-COMP:10162"/>
        <dbReference type="Rhea" id="RHEA-COMP:10485"/>
        <dbReference type="ChEBI" id="CHEBI:17319"/>
        <dbReference type="ChEBI" id="CHEBI:33737"/>
        <dbReference type="ChEBI" id="CHEBI:33738"/>
        <dbReference type="ChEBI" id="CHEBI:57844"/>
        <dbReference type="ChEBI" id="CHEBI:57856"/>
        <dbReference type="ChEBI" id="CHEBI:59789"/>
        <dbReference type="ChEBI" id="CHEBI:74411"/>
        <dbReference type="ChEBI" id="CHEBI:74497"/>
        <dbReference type="EC" id="2.1.1.192"/>
    </reaction>
</comment>
<dbReference type="SFLD" id="SFLDG01062">
    <property type="entry name" value="methyltransferase_(Class_A)"/>
    <property type="match status" value="1"/>
</dbReference>
<keyword evidence="13 14" id="KW-1015">Disulfide bond</keyword>
<dbReference type="PANTHER" id="PTHR30544">
    <property type="entry name" value="23S RRNA METHYLTRANSFERASE"/>
    <property type="match status" value="1"/>
</dbReference>
<feature type="binding site" evidence="14">
    <location>
        <position position="112"/>
    </location>
    <ligand>
        <name>[4Fe-4S] cluster</name>
        <dbReference type="ChEBI" id="CHEBI:49883"/>
        <note>4Fe-4S-S-AdoMet</note>
    </ligand>
</feature>
<dbReference type="InterPro" id="IPR040072">
    <property type="entry name" value="Methyltransferase_A"/>
</dbReference>
<dbReference type="HAMAP" id="MF_01849">
    <property type="entry name" value="RNA_methyltr_RlmN"/>
    <property type="match status" value="1"/>
</dbReference>
<evidence type="ECO:0000256" key="14">
    <source>
        <dbReference type="HAMAP-Rule" id="MF_01849"/>
    </source>
</evidence>
<dbReference type="GO" id="GO:0005737">
    <property type="term" value="C:cytoplasm"/>
    <property type="evidence" value="ECO:0007669"/>
    <property type="project" value="UniProtKB-SubCell"/>
</dbReference>
<keyword evidence="17" id="KW-1185">Reference proteome</keyword>
<dbReference type="SFLD" id="SFLDF00275">
    <property type="entry name" value="adenosine_C2_methyltransferase"/>
    <property type="match status" value="1"/>
</dbReference>
<evidence type="ECO:0000256" key="9">
    <source>
        <dbReference type="ARBA" id="ARBA00022694"/>
    </source>
</evidence>
<keyword evidence="8 14" id="KW-0949">S-adenosyl-L-methionine</keyword>
<keyword evidence="12 14" id="KW-0411">Iron-sulfur</keyword>
<keyword evidence="6 14" id="KW-0489">Methyltransferase</keyword>
<evidence type="ECO:0000256" key="7">
    <source>
        <dbReference type="ARBA" id="ARBA00022679"/>
    </source>
</evidence>
<accession>A0A2U1B255</accession>
<dbReference type="NCBIfam" id="TIGR00048">
    <property type="entry name" value="rRNA_mod_RlmN"/>
    <property type="match status" value="1"/>
</dbReference>
<evidence type="ECO:0000313" key="17">
    <source>
        <dbReference type="Proteomes" id="UP000245959"/>
    </source>
</evidence>
<dbReference type="OrthoDB" id="9793973at2"/>
<name>A0A2U1B255_9BACT</name>
<dbReference type="InterPro" id="IPR004383">
    <property type="entry name" value="rRNA_lsu_MTrfase_RlmN/Cfr"/>
</dbReference>
<keyword evidence="7 14" id="KW-0808">Transferase</keyword>
<keyword evidence="9 14" id="KW-0819">tRNA processing</keyword>
<dbReference type="GO" id="GO:0046872">
    <property type="term" value="F:metal ion binding"/>
    <property type="evidence" value="ECO:0007669"/>
    <property type="project" value="UniProtKB-KW"/>
</dbReference>
<feature type="active site" description="Proton acceptor" evidence="14">
    <location>
        <position position="92"/>
    </location>
</feature>
<dbReference type="GO" id="GO:0000049">
    <property type="term" value="F:tRNA binding"/>
    <property type="evidence" value="ECO:0007669"/>
    <property type="project" value="UniProtKB-UniRule"/>
</dbReference>
<evidence type="ECO:0000256" key="8">
    <source>
        <dbReference type="ARBA" id="ARBA00022691"/>
    </source>
</evidence>
<evidence type="ECO:0000256" key="12">
    <source>
        <dbReference type="ARBA" id="ARBA00023014"/>
    </source>
</evidence>
<dbReference type="GeneID" id="78294961"/>
<dbReference type="InterPro" id="IPR058240">
    <property type="entry name" value="rSAM_sf"/>
</dbReference>
<sequence length="344" mass="37676">MSRPFLVGTSPAVLREWAKSHDLPAFRGTQIADWVYKKGIVEPERMNNLPLPVRELIGNEFLAPGTAVTETAGSGDGTEKLLLTLQDGETIEMVLIPAEERLTFCLSTQVGCPVQCRFCASGRDGLIRNLAAGEILEEFLLGCSRAGRRPDNLVFMGIGEGLLNFRELAATLEVLSSPEGFGMSPRRITVSTSGYVPGMLKFAELEREFTLAISLHAPDDETRSRLIPDKLRYPVAEIMAAADLYLRKAGRMVTLEYTLLEGFNDTPPHARALGALAVRHRCKVNLIPYNSTGGEFRRPSRQAIREFEETVAAAGAHVTVRVERGAKSVAACGQLRTRAKHPDS</sequence>
<comment type="caution">
    <text evidence="16">The sequence shown here is derived from an EMBL/GenBank/DDBJ whole genome shotgun (WGS) entry which is preliminary data.</text>
</comment>
<evidence type="ECO:0000256" key="10">
    <source>
        <dbReference type="ARBA" id="ARBA00022723"/>
    </source>
</evidence>
<dbReference type="SUPFAM" id="SSF102114">
    <property type="entry name" value="Radical SAM enzymes"/>
    <property type="match status" value="1"/>
</dbReference>
<dbReference type="EC" id="2.1.1.192" evidence="14"/>
<dbReference type="RefSeq" id="WP_116883651.1">
    <property type="nucleotide sequence ID" value="NZ_CABMMC010000213.1"/>
</dbReference>
<dbReference type="GO" id="GO:0002935">
    <property type="term" value="F:tRNA (adenine(37)-C2)-methyltransferase activity"/>
    <property type="evidence" value="ECO:0007669"/>
    <property type="project" value="UniProtKB-UniRule"/>
</dbReference>
<evidence type="ECO:0000256" key="5">
    <source>
        <dbReference type="ARBA" id="ARBA00022552"/>
    </source>
</evidence>
<comment type="catalytic activity">
    <reaction evidence="14">
        <text>adenosine(2503) in 23S rRNA + 2 reduced [2Fe-2S]-[ferredoxin] + 2 S-adenosyl-L-methionine = 2-methyladenosine(2503) in 23S rRNA + 5'-deoxyadenosine + L-methionine + 2 oxidized [2Fe-2S]-[ferredoxin] + S-adenosyl-L-homocysteine</text>
        <dbReference type="Rhea" id="RHEA:42916"/>
        <dbReference type="Rhea" id="RHEA-COMP:10000"/>
        <dbReference type="Rhea" id="RHEA-COMP:10001"/>
        <dbReference type="Rhea" id="RHEA-COMP:10152"/>
        <dbReference type="Rhea" id="RHEA-COMP:10282"/>
        <dbReference type="ChEBI" id="CHEBI:17319"/>
        <dbReference type="ChEBI" id="CHEBI:33737"/>
        <dbReference type="ChEBI" id="CHEBI:33738"/>
        <dbReference type="ChEBI" id="CHEBI:57844"/>
        <dbReference type="ChEBI" id="CHEBI:57856"/>
        <dbReference type="ChEBI" id="CHEBI:59789"/>
        <dbReference type="ChEBI" id="CHEBI:74411"/>
        <dbReference type="ChEBI" id="CHEBI:74497"/>
        <dbReference type="EC" id="2.1.1.192"/>
    </reaction>
</comment>
<dbReference type="Pfam" id="PF21016">
    <property type="entry name" value="RlmN_N"/>
    <property type="match status" value="1"/>
</dbReference>
<dbReference type="AlphaFoldDB" id="A0A2U1B255"/>
<dbReference type="GO" id="GO:0051539">
    <property type="term" value="F:4 iron, 4 sulfur cluster binding"/>
    <property type="evidence" value="ECO:0007669"/>
    <property type="project" value="UniProtKB-UniRule"/>
</dbReference>
<evidence type="ECO:0000259" key="15">
    <source>
        <dbReference type="PROSITE" id="PS51918"/>
    </source>
</evidence>
<keyword evidence="3 14" id="KW-0004">4Fe-4S</keyword>
<dbReference type="InterPro" id="IPR027492">
    <property type="entry name" value="RNA_MTrfase_RlmN"/>
</dbReference>
<keyword evidence="5 14" id="KW-0698">rRNA processing</keyword>
<dbReference type="Proteomes" id="UP000245959">
    <property type="component" value="Unassembled WGS sequence"/>
</dbReference>
<feature type="binding site" evidence="14">
    <location>
        <position position="290"/>
    </location>
    <ligand>
        <name>S-adenosyl-L-methionine</name>
        <dbReference type="ChEBI" id="CHEBI:59789"/>
    </ligand>
</feature>
<evidence type="ECO:0000256" key="2">
    <source>
        <dbReference type="ARBA" id="ARBA00007544"/>
    </source>
</evidence>
<feature type="binding site" evidence="14">
    <location>
        <position position="119"/>
    </location>
    <ligand>
        <name>[4Fe-4S] cluster</name>
        <dbReference type="ChEBI" id="CHEBI:49883"/>
        <note>4Fe-4S-S-AdoMet</note>
    </ligand>
</feature>
<dbReference type="InterPro" id="IPR048641">
    <property type="entry name" value="RlmN_N"/>
</dbReference>
<dbReference type="Pfam" id="PF04055">
    <property type="entry name" value="Radical_SAM"/>
    <property type="match status" value="1"/>
</dbReference>
<dbReference type="GO" id="GO:0030488">
    <property type="term" value="P:tRNA methylation"/>
    <property type="evidence" value="ECO:0007669"/>
    <property type="project" value="UniProtKB-UniRule"/>
</dbReference>
<dbReference type="SFLD" id="SFLDS00029">
    <property type="entry name" value="Radical_SAM"/>
    <property type="match status" value="1"/>
</dbReference>
<keyword evidence="10 14" id="KW-0479">Metal-binding</keyword>
<dbReference type="PIRSF" id="PIRSF006004">
    <property type="entry name" value="CHP00048"/>
    <property type="match status" value="1"/>
</dbReference>
<dbReference type="Gene3D" id="1.10.150.530">
    <property type="match status" value="1"/>
</dbReference>
<evidence type="ECO:0000256" key="4">
    <source>
        <dbReference type="ARBA" id="ARBA00022490"/>
    </source>
</evidence>
<reference evidence="16 17" key="1">
    <citation type="submission" date="2018-04" db="EMBL/GenBank/DDBJ databases">
        <title>Genomic Encyclopedia of Type Strains, Phase IV (KMG-IV): sequencing the most valuable type-strain genomes for metagenomic binning, comparative biology and taxonomic classification.</title>
        <authorList>
            <person name="Goeker M."/>
        </authorList>
    </citation>
    <scope>NUCLEOTIDE SEQUENCE [LARGE SCALE GENOMIC DNA]</scope>
    <source>
        <strain evidence="16 17">DSM 14823</strain>
    </source>
</reference>
<dbReference type="EMBL" id="QEKH01000010">
    <property type="protein sequence ID" value="PVY42738.1"/>
    <property type="molecule type" value="Genomic_DNA"/>
</dbReference>
<comment type="function">
    <text evidence="14">Specifically methylates position 2 of adenine 2503 in 23S rRNA and position 2 of adenine 37 in tRNAs.</text>
</comment>
<feature type="domain" description="Radical SAM core" evidence="15">
    <location>
        <begin position="98"/>
        <end position="321"/>
    </location>
</feature>
<feature type="binding site" evidence="14">
    <location>
        <position position="116"/>
    </location>
    <ligand>
        <name>[4Fe-4S] cluster</name>
        <dbReference type="ChEBI" id="CHEBI:49883"/>
        <note>4Fe-4S-S-AdoMet</note>
    </ligand>
</feature>
<evidence type="ECO:0000256" key="11">
    <source>
        <dbReference type="ARBA" id="ARBA00023004"/>
    </source>
</evidence>
<dbReference type="InterPro" id="IPR013785">
    <property type="entry name" value="Aldolase_TIM"/>
</dbReference>
<feature type="active site" description="S-methylcysteine intermediate" evidence="14">
    <location>
        <position position="332"/>
    </location>
</feature>
<dbReference type="PANTHER" id="PTHR30544:SF5">
    <property type="entry name" value="RADICAL SAM CORE DOMAIN-CONTAINING PROTEIN"/>
    <property type="match status" value="1"/>
</dbReference>
<evidence type="ECO:0000256" key="13">
    <source>
        <dbReference type="ARBA" id="ARBA00023157"/>
    </source>
</evidence>
<evidence type="ECO:0000313" key="16">
    <source>
        <dbReference type="EMBL" id="PVY42738.1"/>
    </source>
</evidence>
<comment type="cofactor">
    <cofactor evidence="14">
        <name>[4Fe-4S] cluster</name>
        <dbReference type="ChEBI" id="CHEBI:49883"/>
    </cofactor>
    <text evidence="14">Binds 1 [4Fe-4S] cluster. The cluster is coordinated with 3 cysteines and an exchangeable S-adenosyl-L-methionine.</text>
</comment>
<keyword evidence="4 14" id="KW-0963">Cytoplasm</keyword>
<dbReference type="CDD" id="cd01335">
    <property type="entry name" value="Radical_SAM"/>
    <property type="match status" value="1"/>
</dbReference>